<comment type="similarity">
    <text evidence="11">Belongs to the peptidase M48 family.</text>
</comment>
<dbReference type="InterPro" id="IPR001915">
    <property type="entry name" value="Peptidase_M48"/>
</dbReference>
<accession>A0A2S8S5U7</accession>
<keyword evidence="4 12" id="KW-0812">Transmembrane</keyword>
<dbReference type="Proteomes" id="UP000238338">
    <property type="component" value="Unassembled WGS sequence"/>
</dbReference>
<dbReference type="PANTHER" id="PTHR43221:SF1">
    <property type="entry name" value="PROTEASE HTPX"/>
    <property type="match status" value="1"/>
</dbReference>
<comment type="cofactor">
    <cofactor evidence="11">
        <name>Zn(2+)</name>
        <dbReference type="ChEBI" id="CHEBI:29105"/>
    </cofactor>
    <text evidence="11">Binds 1 zinc ion per subunit.</text>
</comment>
<keyword evidence="3 11" id="KW-0645">Protease</keyword>
<evidence type="ECO:0000256" key="12">
    <source>
        <dbReference type="SAM" id="Phobius"/>
    </source>
</evidence>
<dbReference type="Gene3D" id="3.30.2010.10">
    <property type="entry name" value="Metalloproteases ('zincins'), catalytic domain"/>
    <property type="match status" value="1"/>
</dbReference>
<dbReference type="GO" id="GO:0006508">
    <property type="term" value="P:proteolysis"/>
    <property type="evidence" value="ECO:0007669"/>
    <property type="project" value="UniProtKB-KW"/>
</dbReference>
<dbReference type="AlphaFoldDB" id="A0A2S8S5U7"/>
<evidence type="ECO:0000256" key="7">
    <source>
        <dbReference type="ARBA" id="ARBA00022833"/>
    </source>
</evidence>
<evidence type="ECO:0000256" key="8">
    <source>
        <dbReference type="ARBA" id="ARBA00022989"/>
    </source>
</evidence>
<evidence type="ECO:0000256" key="11">
    <source>
        <dbReference type="RuleBase" id="RU003983"/>
    </source>
</evidence>
<gene>
    <name evidence="14" type="ORF">LX70_02456</name>
</gene>
<reference evidence="14 15" key="1">
    <citation type="submission" date="2018-02" db="EMBL/GenBank/DDBJ databases">
        <title>Genomic Encyclopedia of Archaeal and Bacterial Type Strains, Phase II (KMG-II): from individual species to whole genera.</title>
        <authorList>
            <person name="Goeker M."/>
        </authorList>
    </citation>
    <scope>NUCLEOTIDE SEQUENCE [LARGE SCALE GENOMIC DNA]</scope>
    <source>
        <strain evidence="14 15">DSM 18921</strain>
    </source>
</reference>
<feature type="domain" description="Peptidase M48" evidence="13">
    <location>
        <begin position="91"/>
        <end position="267"/>
    </location>
</feature>
<dbReference type="OrthoDB" id="7338723at2"/>
<keyword evidence="15" id="KW-1185">Reference proteome</keyword>
<dbReference type="PANTHER" id="PTHR43221">
    <property type="entry name" value="PROTEASE HTPX"/>
    <property type="match status" value="1"/>
</dbReference>
<keyword evidence="9 11" id="KW-0482">Metalloprotease</keyword>
<evidence type="ECO:0000313" key="15">
    <source>
        <dbReference type="Proteomes" id="UP000238338"/>
    </source>
</evidence>
<keyword evidence="7 11" id="KW-0862">Zinc</keyword>
<evidence type="ECO:0000256" key="2">
    <source>
        <dbReference type="ARBA" id="ARBA00022475"/>
    </source>
</evidence>
<evidence type="ECO:0000256" key="10">
    <source>
        <dbReference type="ARBA" id="ARBA00023136"/>
    </source>
</evidence>
<keyword evidence="6 11" id="KW-0378">Hydrolase</keyword>
<dbReference type="GO" id="GO:0004222">
    <property type="term" value="F:metalloendopeptidase activity"/>
    <property type="evidence" value="ECO:0007669"/>
    <property type="project" value="InterPro"/>
</dbReference>
<evidence type="ECO:0000256" key="3">
    <source>
        <dbReference type="ARBA" id="ARBA00022670"/>
    </source>
</evidence>
<evidence type="ECO:0000256" key="6">
    <source>
        <dbReference type="ARBA" id="ARBA00022801"/>
    </source>
</evidence>
<evidence type="ECO:0000256" key="4">
    <source>
        <dbReference type="ARBA" id="ARBA00022692"/>
    </source>
</evidence>
<evidence type="ECO:0000256" key="1">
    <source>
        <dbReference type="ARBA" id="ARBA00004651"/>
    </source>
</evidence>
<name>A0A2S8S5U7_9RHOB</name>
<protein>
    <submittedName>
        <fullName evidence="14">Zn-dependent protease with chaperone function</fullName>
    </submittedName>
</protein>
<dbReference type="Pfam" id="PF01435">
    <property type="entry name" value="Peptidase_M48"/>
    <property type="match status" value="1"/>
</dbReference>
<dbReference type="GO" id="GO:0046872">
    <property type="term" value="F:metal ion binding"/>
    <property type="evidence" value="ECO:0007669"/>
    <property type="project" value="UniProtKB-KW"/>
</dbReference>
<dbReference type="GO" id="GO:0005886">
    <property type="term" value="C:plasma membrane"/>
    <property type="evidence" value="ECO:0007669"/>
    <property type="project" value="UniProtKB-SubCell"/>
</dbReference>
<comment type="subcellular location">
    <subcellularLocation>
        <location evidence="1">Cell membrane</location>
        <topology evidence="1">Multi-pass membrane protein</topology>
    </subcellularLocation>
</comment>
<evidence type="ECO:0000259" key="13">
    <source>
        <dbReference type="Pfam" id="PF01435"/>
    </source>
</evidence>
<keyword evidence="5" id="KW-0479">Metal-binding</keyword>
<organism evidence="14 15">
    <name type="scientific">Albidovulum denitrificans</name>
    <dbReference type="NCBI Taxonomy" id="404881"/>
    <lineage>
        <taxon>Bacteria</taxon>
        <taxon>Pseudomonadati</taxon>
        <taxon>Pseudomonadota</taxon>
        <taxon>Alphaproteobacteria</taxon>
        <taxon>Rhodobacterales</taxon>
        <taxon>Paracoccaceae</taxon>
        <taxon>Albidovulum</taxon>
    </lineage>
</organism>
<dbReference type="EMBL" id="PVEP01000005">
    <property type="protein sequence ID" value="PQV56191.1"/>
    <property type="molecule type" value="Genomic_DNA"/>
</dbReference>
<evidence type="ECO:0000313" key="14">
    <source>
        <dbReference type="EMBL" id="PQV56191.1"/>
    </source>
</evidence>
<evidence type="ECO:0000256" key="5">
    <source>
        <dbReference type="ARBA" id="ARBA00022723"/>
    </source>
</evidence>
<keyword evidence="10 12" id="KW-0472">Membrane</keyword>
<dbReference type="CDD" id="cd07325">
    <property type="entry name" value="M48_Ste24p_like"/>
    <property type="match status" value="1"/>
</dbReference>
<keyword evidence="8 12" id="KW-1133">Transmembrane helix</keyword>
<proteinExistence type="inferred from homology"/>
<keyword evidence="2" id="KW-1003">Cell membrane</keyword>
<comment type="caution">
    <text evidence="14">The sequence shown here is derived from an EMBL/GenBank/DDBJ whole genome shotgun (WGS) entry which is preliminary data.</text>
</comment>
<sequence>MCEACNPARTPQRYRHRWEMPMVVTAWMISLLAVGVSLTATDDIVASARANDVEWLLNLGYLVLFTPIMALITRFYRAAKERSNGIKVGPQQFSHIWDIYTDLLTRFDLPTAPALYVVNGNGAVNAYAMSCSLRRKYVVLNAEIAGLGQHDPELVRFVLAHELAHHKLGHVALVRISIAAVMHALFLPGKAMIRAQEYSADRLAMAVCPEAADTLVFLSVGPWMAQQLNAEAYVDQMVEDSRGLMVRVVNMASDHAVMSKRYKALRDIAKHGFDKHGEMF</sequence>
<evidence type="ECO:0000256" key="9">
    <source>
        <dbReference type="ARBA" id="ARBA00023049"/>
    </source>
</evidence>
<feature type="transmembrane region" description="Helical" evidence="12">
    <location>
        <begin position="20"/>
        <end position="40"/>
    </location>
</feature>
<dbReference type="InterPro" id="IPR050083">
    <property type="entry name" value="HtpX_protease"/>
</dbReference>
<feature type="transmembrane region" description="Helical" evidence="12">
    <location>
        <begin position="55"/>
        <end position="76"/>
    </location>
</feature>